<organism evidence="1 2">
    <name type="scientific">Candidatus Caccousia avicola</name>
    <dbReference type="NCBI Taxonomy" id="2840721"/>
    <lineage>
        <taxon>Bacteria</taxon>
        <taxon>Bacillati</taxon>
        <taxon>Bacillota</taxon>
        <taxon>Clostridia</taxon>
        <taxon>Eubacteriales</taxon>
        <taxon>Oscillospiraceae</taxon>
        <taxon>Oscillospiraceae incertae sedis</taxon>
        <taxon>Candidatus Caccousia</taxon>
    </lineage>
</organism>
<proteinExistence type="predicted"/>
<dbReference type="EMBL" id="DVGZ01000100">
    <property type="protein sequence ID" value="HIR47810.1"/>
    <property type="molecule type" value="Genomic_DNA"/>
</dbReference>
<gene>
    <name evidence="1" type="ORF">IAB89_09200</name>
</gene>
<name>A0A9D1API4_9FIRM</name>
<evidence type="ECO:0000313" key="2">
    <source>
        <dbReference type="Proteomes" id="UP000824242"/>
    </source>
</evidence>
<sequence>MNRYFKVTEIFGEEFIAATGEDLDGWAQLVVPVDNGIYVAVNEETESEIEIDISDFDELRSPEVSS</sequence>
<protein>
    <submittedName>
        <fullName evidence="1">Uncharacterized protein</fullName>
    </submittedName>
</protein>
<reference evidence="1" key="2">
    <citation type="journal article" date="2021" name="PeerJ">
        <title>Extensive microbial diversity within the chicken gut microbiome revealed by metagenomics and culture.</title>
        <authorList>
            <person name="Gilroy R."/>
            <person name="Ravi A."/>
            <person name="Getino M."/>
            <person name="Pursley I."/>
            <person name="Horton D.L."/>
            <person name="Alikhan N.F."/>
            <person name="Baker D."/>
            <person name="Gharbi K."/>
            <person name="Hall N."/>
            <person name="Watson M."/>
            <person name="Adriaenssens E.M."/>
            <person name="Foster-Nyarko E."/>
            <person name="Jarju S."/>
            <person name="Secka A."/>
            <person name="Antonio M."/>
            <person name="Oren A."/>
            <person name="Chaudhuri R.R."/>
            <person name="La Ragione R."/>
            <person name="Hildebrand F."/>
            <person name="Pallen M.J."/>
        </authorList>
    </citation>
    <scope>NUCLEOTIDE SEQUENCE</scope>
    <source>
        <strain evidence="1">ChiSxjej1B13-7958</strain>
    </source>
</reference>
<dbReference type="Proteomes" id="UP000824242">
    <property type="component" value="Unassembled WGS sequence"/>
</dbReference>
<dbReference type="AlphaFoldDB" id="A0A9D1API4"/>
<reference evidence="1" key="1">
    <citation type="submission" date="2020-10" db="EMBL/GenBank/DDBJ databases">
        <authorList>
            <person name="Gilroy R."/>
        </authorList>
    </citation>
    <scope>NUCLEOTIDE SEQUENCE</scope>
    <source>
        <strain evidence="1">ChiSxjej1B13-7958</strain>
    </source>
</reference>
<evidence type="ECO:0000313" key="1">
    <source>
        <dbReference type="EMBL" id="HIR47810.1"/>
    </source>
</evidence>
<comment type="caution">
    <text evidence="1">The sequence shown here is derived from an EMBL/GenBank/DDBJ whole genome shotgun (WGS) entry which is preliminary data.</text>
</comment>
<accession>A0A9D1API4</accession>